<sequence>MSNVRLRAKLSMLIKYEVNYLLRVTISTPSLVNHDEDAFHKPQNKTTHKTKAFTFSSSSLFKTNLILKLQC</sequence>
<name>A0A1J1HZY9_9DIPT</name>
<evidence type="ECO:0000313" key="1">
    <source>
        <dbReference type="EMBL" id="CRK93589.1"/>
    </source>
</evidence>
<dbReference type="AlphaFoldDB" id="A0A1J1HZY9"/>
<organism evidence="1 2">
    <name type="scientific">Clunio marinus</name>
    <dbReference type="NCBI Taxonomy" id="568069"/>
    <lineage>
        <taxon>Eukaryota</taxon>
        <taxon>Metazoa</taxon>
        <taxon>Ecdysozoa</taxon>
        <taxon>Arthropoda</taxon>
        <taxon>Hexapoda</taxon>
        <taxon>Insecta</taxon>
        <taxon>Pterygota</taxon>
        <taxon>Neoptera</taxon>
        <taxon>Endopterygota</taxon>
        <taxon>Diptera</taxon>
        <taxon>Nematocera</taxon>
        <taxon>Chironomoidea</taxon>
        <taxon>Chironomidae</taxon>
        <taxon>Clunio</taxon>
    </lineage>
</organism>
<proteinExistence type="predicted"/>
<gene>
    <name evidence="1" type="ORF">CLUMA_CG007122</name>
</gene>
<evidence type="ECO:0000313" key="2">
    <source>
        <dbReference type="Proteomes" id="UP000183832"/>
    </source>
</evidence>
<keyword evidence="2" id="KW-1185">Reference proteome</keyword>
<dbReference type="Proteomes" id="UP000183832">
    <property type="component" value="Unassembled WGS sequence"/>
</dbReference>
<reference evidence="1 2" key="1">
    <citation type="submission" date="2015-04" db="EMBL/GenBank/DDBJ databases">
        <authorList>
            <person name="Syromyatnikov M.Y."/>
            <person name="Popov V.N."/>
        </authorList>
    </citation>
    <scope>NUCLEOTIDE SEQUENCE [LARGE SCALE GENOMIC DNA]</scope>
</reference>
<accession>A0A1J1HZY9</accession>
<protein>
    <submittedName>
        <fullName evidence="1">CLUMA_CG007122, isoform A</fullName>
    </submittedName>
</protein>
<dbReference type="EMBL" id="CVRI01000037">
    <property type="protein sequence ID" value="CRK93589.1"/>
    <property type="molecule type" value="Genomic_DNA"/>
</dbReference>